<accession>A0A9Q8L8W6</accession>
<feature type="region of interest" description="Disordered" evidence="1">
    <location>
        <begin position="521"/>
        <end position="540"/>
    </location>
</feature>
<dbReference type="Pfam" id="PF14269">
    <property type="entry name" value="Arylsulfotran_2"/>
    <property type="match status" value="1"/>
</dbReference>
<keyword evidence="4" id="KW-1185">Reference proteome</keyword>
<dbReference type="KEGG" id="ffu:CLAFUR5_01362"/>
<dbReference type="PANTHER" id="PTHR35340:SF8">
    <property type="entry name" value="ASST-DOMAIN-CONTAINING PROTEIN"/>
    <property type="match status" value="1"/>
</dbReference>
<evidence type="ECO:0000256" key="1">
    <source>
        <dbReference type="SAM" id="MobiDB-lite"/>
    </source>
</evidence>
<evidence type="ECO:0008006" key="5">
    <source>
        <dbReference type="Google" id="ProtNLM"/>
    </source>
</evidence>
<sequence length="588" mass="65593">MMTRFPVLIILASIALGSLPQQEKDRKALHFVTEPNIRAISLTVTEHDPKAIAPGYWFVAPLVNSKVPLPEDREYAPLKTGAQIYNRNGDLVWSMQDQPMPQVHSFQPVYVNGSQQLTLVVQQSGLLDAGRLGVTAGIVMNDHFEQIARVVTKGENIHQDFHEFHLDHSGRTAIVAARFLSNHNEKDSGNGNSGFQEIDLLTGEGTFQWNALSAGVGFDESHPTVQRLPPRTTTTATTPDFFHLNSVDKDADGDYLVSARHTSTIYKISRIDGSIIWRLGGTKSDFTLTPDVTFHFQHDARFRFENSTHTIISLLDNAVPPHKSRHEEEHEQHPQTPQSFGKIILLNHDTRSATLLRHFPRPHNLPSRKMGNLQTLGKNPLTSNVLINWASPSGISEFDSRNRLILDASLAGGTVTSYRVFKAPFVGRPLRPPVMTVLPAVHGWDGKGRSATFYMSWNGATDVRGWRICISNDEEVEGTFEVVAEISKRGFETAWSLVSGKSGQRAFVEAIDASGDVLGKSETSQMPGWHGEQEREQEDDIDTGGAHWALRWTLYAWAMYGLWTAAHQTLVLYRRAGRRRGGGYKLLQ</sequence>
<evidence type="ECO:0000313" key="4">
    <source>
        <dbReference type="Proteomes" id="UP000756132"/>
    </source>
</evidence>
<dbReference type="InterPro" id="IPR053143">
    <property type="entry name" value="Arylsulfate_ST"/>
</dbReference>
<protein>
    <recommendedName>
        <fullName evidence="5">ASST-domain-containing protein</fullName>
    </recommendedName>
</protein>
<dbReference type="OrthoDB" id="5427350at2759"/>
<dbReference type="Proteomes" id="UP000756132">
    <property type="component" value="Chromosome 1"/>
</dbReference>
<dbReference type="GeneID" id="71981240"/>
<name>A0A9Q8L8W6_PASFU</name>
<feature type="signal peptide" evidence="2">
    <location>
        <begin position="1"/>
        <end position="17"/>
    </location>
</feature>
<dbReference type="EMBL" id="CP090163">
    <property type="protein sequence ID" value="UJO12957.1"/>
    <property type="molecule type" value="Genomic_DNA"/>
</dbReference>
<reference evidence="3" key="1">
    <citation type="submission" date="2021-12" db="EMBL/GenBank/DDBJ databases">
        <authorList>
            <person name="Zaccaron A."/>
            <person name="Stergiopoulos I."/>
        </authorList>
    </citation>
    <scope>NUCLEOTIDE SEQUENCE</scope>
    <source>
        <strain evidence="3">Race5_Kim</strain>
    </source>
</reference>
<organism evidence="3 4">
    <name type="scientific">Passalora fulva</name>
    <name type="common">Tomato leaf mold</name>
    <name type="synonym">Cladosporium fulvum</name>
    <dbReference type="NCBI Taxonomy" id="5499"/>
    <lineage>
        <taxon>Eukaryota</taxon>
        <taxon>Fungi</taxon>
        <taxon>Dikarya</taxon>
        <taxon>Ascomycota</taxon>
        <taxon>Pezizomycotina</taxon>
        <taxon>Dothideomycetes</taxon>
        <taxon>Dothideomycetidae</taxon>
        <taxon>Mycosphaerellales</taxon>
        <taxon>Mycosphaerellaceae</taxon>
        <taxon>Fulvia</taxon>
    </lineage>
</organism>
<evidence type="ECO:0000256" key="2">
    <source>
        <dbReference type="SAM" id="SignalP"/>
    </source>
</evidence>
<reference evidence="3" key="2">
    <citation type="journal article" date="2022" name="Microb. Genom.">
        <title>A chromosome-scale genome assembly of the tomato pathogen Cladosporium fulvum reveals a compartmentalized genome architecture and the presence of a dispensable chromosome.</title>
        <authorList>
            <person name="Zaccaron A.Z."/>
            <person name="Chen L.H."/>
            <person name="Samaras A."/>
            <person name="Stergiopoulos I."/>
        </authorList>
    </citation>
    <scope>NUCLEOTIDE SEQUENCE</scope>
    <source>
        <strain evidence="3">Race5_Kim</strain>
    </source>
</reference>
<dbReference type="PANTHER" id="PTHR35340">
    <property type="entry name" value="PQQ ENZYME REPEAT PROTEIN-RELATED"/>
    <property type="match status" value="1"/>
</dbReference>
<dbReference type="AlphaFoldDB" id="A0A9Q8L8W6"/>
<gene>
    <name evidence="3" type="ORF">CLAFUR5_01362</name>
</gene>
<keyword evidence="2" id="KW-0732">Signal</keyword>
<dbReference type="RefSeq" id="XP_047757323.1">
    <property type="nucleotide sequence ID" value="XM_047900510.1"/>
</dbReference>
<dbReference type="InterPro" id="IPR039535">
    <property type="entry name" value="ASST-like"/>
</dbReference>
<evidence type="ECO:0000313" key="3">
    <source>
        <dbReference type="EMBL" id="UJO12957.1"/>
    </source>
</evidence>
<proteinExistence type="predicted"/>
<feature type="chain" id="PRO_5040368233" description="ASST-domain-containing protein" evidence="2">
    <location>
        <begin position="18"/>
        <end position="588"/>
    </location>
</feature>